<gene>
    <name evidence="2" type="ORF">OTU49_010607</name>
</gene>
<evidence type="ECO:0000256" key="1">
    <source>
        <dbReference type="SAM" id="SignalP"/>
    </source>
</evidence>
<dbReference type="Proteomes" id="UP001445076">
    <property type="component" value="Unassembled WGS sequence"/>
</dbReference>
<reference evidence="2 3" key="1">
    <citation type="journal article" date="2024" name="BMC Genomics">
        <title>Genome assembly of redclaw crayfish (Cherax quadricarinatus) provides insights into its immune adaptation and hypoxia tolerance.</title>
        <authorList>
            <person name="Liu Z."/>
            <person name="Zheng J."/>
            <person name="Li H."/>
            <person name="Fang K."/>
            <person name="Wang S."/>
            <person name="He J."/>
            <person name="Zhou D."/>
            <person name="Weng S."/>
            <person name="Chi M."/>
            <person name="Gu Z."/>
            <person name="He J."/>
            <person name="Li F."/>
            <person name="Wang M."/>
        </authorList>
    </citation>
    <scope>NUCLEOTIDE SEQUENCE [LARGE SCALE GENOMIC DNA]</scope>
    <source>
        <strain evidence="2">ZL_2023a</strain>
    </source>
</reference>
<organism evidence="2 3">
    <name type="scientific">Cherax quadricarinatus</name>
    <name type="common">Australian red claw crayfish</name>
    <dbReference type="NCBI Taxonomy" id="27406"/>
    <lineage>
        <taxon>Eukaryota</taxon>
        <taxon>Metazoa</taxon>
        <taxon>Ecdysozoa</taxon>
        <taxon>Arthropoda</taxon>
        <taxon>Crustacea</taxon>
        <taxon>Multicrustacea</taxon>
        <taxon>Malacostraca</taxon>
        <taxon>Eumalacostraca</taxon>
        <taxon>Eucarida</taxon>
        <taxon>Decapoda</taxon>
        <taxon>Pleocyemata</taxon>
        <taxon>Astacidea</taxon>
        <taxon>Parastacoidea</taxon>
        <taxon>Parastacidae</taxon>
        <taxon>Cherax</taxon>
    </lineage>
</organism>
<proteinExistence type="predicted"/>
<dbReference type="AlphaFoldDB" id="A0AAW0WDL6"/>
<keyword evidence="3" id="KW-1185">Reference proteome</keyword>
<evidence type="ECO:0000313" key="2">
    <source>
        <dbReference type="EMBL" id="KAK8725532.1"/>
    </source>
</evidence>
<comment type="caution">
    <text evidence="2">The sequence shown here is derived from an EMBL/GenBank/DDBJ whole genome shotgun (WGS) entry which is preliminary data.</text>
</comment>
<keyword evidence="1" id="KW-0732">Signal</keyword>
<name>A0AAW0WDL6_CHEQU</name>
<feature type="chain" id="PRO_5044717308" evidence="1">
    <location>
        <begin position="27"/>
        <end position="300"/>
    </location>
</feature>
<accession>A0AAW0WDL6</accession>
<dbReference type="EMBL" id="JARKIK010000082">
    <property type="protein sequence ID" value="KAK8725531.1"/>
    <property type="molecule type" value="Genomic_DNA"/>
</dbReference>
<sequence length="300" mass="33182">MVQGKAWISIICAMFLLCCSWESTTAKELEQKQPWLTPVMDQTMEESAVVNTMNGRDISEENTADEMGGNGVTCDNDMDDKSGRYKRVFLSRGWGPGGYEAPSPPSQRFVRRPPAFQAPRTKIQENILTPAIGGNGGARYAALVSPKQLEQTQQKPQYRRFHSIFTSGTWSPLGKRSDGKNNNDAFKNSLENYKGNNERSWLGFVLDEGNLITNENKRSGVFASSGWGAGGSSPPKHPWIRHATNSLRSPNFPQVISMVGGESSSGGDRHKASFRSSTLHQEDKPLFHLFVSHGWGPMGR</sequence>
<evidence type="ECO:0000313" key="3">
    <source>
        <dbReference type="Proteomes" id="UP001445076"/>
    </source>
</evidence>
<feature type="signal peptide" evidence="1">
    <location>
        <begin position="1"/>
        <end position="26"/>
    </location>
</feature>
<dbReference type="EMBL" id="JARKIK010000082">
    <property type="protein sequence ID" value="KAK8725532.1"/>
    <property type="molecule type" value="Genomic_DNA"/>
</dbReference>
<protein>
    <submittedName>
        <fullName evidence="2">Uncharacterized protein</fullName>
    </submittedName>
</protein>
<reference evidence="2" key="2">
    <citation type="submission" date="2024-01" db="EMBL/GenBank/DDBJ databases">
        <authorList>
            <person name="He J."/>
            <person name="Wang M."/>
            <person name="Zheng J."/>
            <person name="Liu Z."/>
        </authorList>
    </citation>
    <scope>NUCLEOTIDE SEQUENCE</scope>
    <source>
        <strain evidence="2">ZL_2023a</strain>
        <tissue evidence="2">Muscle</tissue>
    </source>
</reference>